<proteinExistence type="predicted"/>
<reference evidence="1 2" key="1">
    <citation type="submission" date="2021-03" db="EMBL/GenBank/DDBJ databases">
        <title>Muricauda lutimaris sp. nov. and Muricauda ruestringensis sp. nov, two marine members of the Flavobacteriaceae isolated from deep sea sediments of Western Pacific.</title>
        <authorList>
            <person name="Zhao S."/>
            <person name="Liu R."/>
        </authorList>
    </citation>
    <scope>NUCLEOTIDE SEQUENCE [LARGE SCALE GENOMIC DNA]</scope>
    <source>
        <strain evidence="1 2">BC31-1-A7</strain>
    </source>
</reference>
<dbReference type="Proteomes" id="UP000664044">
    <property type="component" value="Unassembled WGS sequence"/>
</dbReference>
<comment type="caution">
    <text evidence="1">The sequence shown here is derived from an EMBL/GenBank/DDBJ whole genome shotgun (WGS) entry which is preliminary data.</text>
</comment>
<protein>
    <submittedName>
        <fullName evidence="1">Uncharacterized protein</fullName>
    </submittedName>
</protein>
<dbReference type="EMBL" id="JAFLNL010000004">
    <property type="protein sequence ID" value="MBO0354286.1"/>
    <property type="molecule type" value="Genomic_DNA"/>
</dbReference>
<keyword evidence="2" id="KW-1185">Reference proteome</keyword>
<dbReference type="RefSeq" id="WP_207033213.1">
    <property type="nucleotide sequence ID" value="NZ_JAFLNL010000004.1"/>
</dbReference>
<name>A0ABS3G4G3_9FLAO</name>
<accession>A0ABS3G4G3</accession>
<evidence type="ECO:0000313" key="2">
    <source>
        <dbReference type="Proteomes" id="UP000664044"/>
    </source>
</evidence>
<evidence type="ECO:0000313" key="1">
    <source>
        <dbReference type="EMBL" id="MBO0354286.1"/>
    </source>
</evidence>
<sequence length="221" mass="25864">MSSSNRSKKNYKYAGPKTYEATDGLDDFLRVLEKYFFATAKVKCKHDSLNNRTDLIIDLFHNFGIAECLRHFNNGDWGGYNFAEESRSNIFSSINKALQVLNQKSAYPTDILELSMHFKDTSIIISRLYRHSIPEHASNILTLVGKHFVYFTKGLTEMPYEIFVPVFEDTSIEDDPFKVNIETSYDNYWGLYFDKGNQEHEALIYSLQQKRFYEESIFLFE</sequence>
<organism evidence="1 2">
    <name type="scientific">Flagellimonas aurea</name>
    <dbReference type="NCBI Taxonomy" id="2915619"/>
    <lineage>
        <taxon>Bacteria</taxon>
        <taxon>Pseudomonadati</taxon>
        <taxon>Bacteroidota</taxon>
        <taxon>Flavobacteriia</taxon>
        <taxon>Flavobacteriales</taxon>
        <taxon>Flavobacteriaceae</taxon>
        <taxon>Flagellimonas</taxon>
    </lineage>
</organism>
<gene>
    <name evidence="1" type="ORF">J0656_09665</name>
</gene>